<feature type="signal peptide" evidence="1">
    <location>
        <begin position="1"/>
        <end position="16"/>
    </location>
</feature>
<organism evidence="2 3">
    <name type="scientific">Danaus chrysippus</name>
    <name type="common">African queen</name>
    <dbReference type="NCBI Taxonomy" id="151541"/>
    <lineage>
        <taxon>Eukaryota</taxon>
        <taxon>Metazoa</taxon>
        <taxon>Ecdysozoa</taxon>
        <taxon>Arthropoda</taxon>
        <taxon>Hexapoda</taxon>
        <taxon>Insecta</taxon>
        <taxon>Pterygota</taxon>
        <taxon>Neoptera</taxon>
        <taxon>Endopterygota</taxon>
        <taxon>Lepidoptera</taxon>
        <taxon>Glossata</taxon>
        <taxon>Ditrysia</taxon>
        <taxon>Papilionoidea</taxon>
        <taxon>Nymphalidae</taxon>
        <taxon>Danainae</taxon>
        <taxon>Danaini</taxon>
        <taxon>Danaina</taxon>
        <taxon>Danaus</taxon>
        <taxon>Anosia</taxon>
    </lineage>
</organism>
<dbReference type="OrthoDB" id="7400442at2759"/>
<dbReference type="Proteomes" id="UP000789524">
    <property type="component" value="Unassembled WGS sequence"/>
</dbReference>
<accession>A0A8J2M9W4</accession>
<keyword evidence="1" id="KW-0732">Signal</keyword>
<evidence type="ECO:0000256" key="1">
    <source>
        <dbReference type="SAM" id="SignalP"/>
    </source>
</evidence>
<feature type="chain" id="PRO_5035228732" evidence="1">
    <location>
        <begin position="17"/>
        <end position="231"/>
    </location>
</feature>
<name>A0A8J2M9W4_9NEOP</name>
<evidence type="ECO:0000313" key="2">
    <source>
        <dbReference type="EMBL" id="CAG9558396.1"/>
    </source>
</evidence>
<dbReference type="AlphaFoldDB" id="A0A8J2M9W4"/>
<protein>
    <submittedName>
        <fullName evidence="2">(African queen) hypothetical protein</fullName>
    </submittedName>
</protein>
<sequence>MWLWLVVWQATSVVGGTTLDVRLLNSRYTRPQYDCFDYPSSLQIRSLDTGWRLSKKWSGLIQTSSPKYSYSALPEFSRRIDLVPLNREDMVKEHAKLVQDINSLRQVMFVAPIADESKDYEDSVFHEILETTSTTTSRPKITKPSRPKPGIPLIVLGGSKTKQPVKSHPKIQKQPINLVGSSTSHIERHPYPFVMAPSTRPPLRICMPMTTYTTTRRPSLWERLVKTIIPR</sequence>
<keyword evidence="3" id="KW-1185">Reference proteome</keyword>
<proteinExistence type="predicted"/>
<dbReference type="EMBL" id="CAKASE010000043">
    <property type="protein sequence ID" value="CAG9558396.1"/>
    <property type="molecule type" value="Genomic_DNA"/>
</dbReference>
<evidence type="ECO:0000313" key="3">
    <source>
        <dbReference type="Proteomes" id="UP000789524"/>
    </source>
</evidence>
<comment type="caution">
    <text evidence="2">The sequence shown here is derived from an EMBL/GenBank/DDBJ whole genome shotgun (WGS) entry which is preliminary data.</text>
</comment>
<gene>
    <name evidence="2" type="ORF">DCHRY22_LOCUS528</name>
</gene>
<reference evidence="2" key="1">
    <citation type="submission" date="2021-09" db="EMBL/GenBank/DDBJ databases">
        <authorList>
            <person name="Martin H S."/>
        </authorList>
    </citation>
    <scope>NUCLEOTIDE SEQUENCE</scope>
</reference>